<dbReference type="PANTHER" id="PTHR34075:SF5">
    <property type="entry name" value="BLR3430 PROTEIN"/>
    <property type="match status" value="1"/>
</dbReference>
<dbReference type="InterPro" id="IPR002878">
    <property type="entry name" value="ChsH2_C"/>
</dbReference>
<sequence>MSGSGVGVSFRPGELEVHPDGTGNLLGSRCRDCGAHFFPVRAACAGCLSQDLETIKFSTEGILYTFTVVHQSIPAFEVPYILGYVDFPEGVRIMGQIAGIEPDDITIGMPMVLSIEPFGTDDDGNPLTGYRYRPVEAK</sequence>
<dbReference type="InterPro" id="IPR012340">
    <property type="entry name" value="NA-bd_OB-fold"/>
</dbReference>
<dbReference type="Pfam" id="PF12172">
    <property type="entry name" value="zf-ChsH2"/>
    <property type="match status" value="1"/>
</dbReference>
<name>A0A3B0SNN6_9ZZZZ</name>
<feature type="domain" description="ChsH2 C-terminal OB-fold" evidence="1">
    <location>
        <begin position="57"/>
        <end position="113"/>
    </location>
</feature>
<evidence type="ECO:0008006" key="4">
    <source>
        <dbReference type="Google" id="ProtNLM"/>
    </source>
</evidence>
<accession>A0A3B0SNN6</accession>
<feature type="domain" description="ChsH2 rubredoxin-like zinc ribbon" evidence="2">
    <location>
        <begin position="23"/>
        <end position="53"/>
    </location>
</feature>
<dbReference type="Pfam" id="PF01796">
    <property type="entry name" value="OB_ChsH2_C"/>
    <property type="match status" value="1"/>
</dbReference>
<proteinExistence type="predicted"/>
<dbReference type="SUPFAM" id="SSF50249">
    <property type="entry name" value="Nucleic acid-binding proteins"/>
    <property type="match status" value="1"/>
</dbReference>
<dbReference type="AlphaFoldDB" id="A0A3B0SNN6"/>
<dbReference type="Gene3D" id="6.10.30.10">
    <property type="match status" value="1"/>
</dbReference>
<dbReference type="InterPro" id="IPR052513">
    <property type="entry name" value="Thioester_dehydratase-like"/>
</dbReference>
<reference evidence="3" key="1">
    <citation type="submission" date="2018-06" db="EMBL/GenBank/DDBJ databases">
        <authorList>
            <person name="Zhirakovskaya E."/>
        </authorList>
    </citation>
    <scope>NUCLEOTIDE SEQUENCE</scope>
</reference>
<organism evidence="3">
    <name type="scientific">hydrothermal vent metagenome</name>
    <dbReference type="NCBI Taxonomy" id="652676"/>
    <lineage>
        <taxon>unclassified sequences</taxon>
        <taxon>metagenomes</taxon>
        <taxon>ecological metagenomes</taxon>
    </lineage>
</organism>
<evidence type="ECO:0000259" key="2">
    <source>
        <dbReference type="Pfam" id="PF12172"/>
    </source>
</evidence>
<evidence type="ECO:0000313" key="3">
    <source>
        <dbReference type="EMBL" id="VAW07901.1"/>
    </source>
</evidence>
<dbReference type="EMBL" id="UOEI01000557">
    <property type="protein sequence ID" value="VAW07901.1"/>
    <property type="molecule type" value="Genomic_DNA"/>
</dbReference>
<dbReference type="InterPro" id="IPR022002">
    <property type="entry name" value="ChsH2_Znr"/>
</dbReference>
<protein>
    <recommendedName>
        <fullName evidence="4">Zn-ribbon domain-containing OB-fold protein</fullName>
    </recommendedName>
</protein>
<evidence type="ECO:0000259" key="1">
    <source>
        <dbReference type="Pfam" id="PF01796"/>
    </source>
</evidence>
<gene>
    <name evidence="3" type="ORF">MNBD_ACTINO01-898</name>
</gene>
<dbReference type="PANTHER" id="PTHR34075">
    <property type="entry name" value="BLR3430 PROTEIN"/>
    <property type="match status" value="1"/>
</dbReference>